<evidence type="ECO:0000256" key="4">
    <source>
        <dbReference type="ARBA" id="ARBA00023136"/>
    </source>
</evidence>
<evidence type="ECO:0000256" key="2">
    <source>
        <dbReference type="ARBA" id="ARBA00022658"/>
    </source>
</evidence>
<dbReference type="FunFam" id="3.40.50.11500:FF:000004">
    <property type="entry name" value="DENN domain-containing protein 2C isoform X1"/>
    <property type="match status" value="1"/>
</dbReference>
<dbReference type="InterPro" id="IPR001194">
    <property type="entry name" value="cDENN_dom"/>
</dbReference>
<feature type="domain" description="Ig-like" evidence="7">
    <location>
        <begin position="1357"/>
        <end position="1465"/>
    </location>
</feature>
<dbReference type="Gene3D" id="2.60.40.10">
    <property type="entry name" value="Immunoglobulins"/>
    <property type="match status" value="7"/>
</dbReference>
<dbReference type="PANTHER" id="PTHR11860">
    <property type="entry name" value="POLYMERIC-IMMUNOGLOBULIN RECEPTOR"/>
    <property type="match status" value="1"/>
</dbReference>
<dbReference type="SMART" id="SM00799">
    <property type="entry name" value="DENN"/>
    <property type="match status" value="1"/>
</dbReference>
<evidence type="ECO:0000256" key="1">
    <source>
        <dbReference type="ARBA" id="ARBA00004370"/>
    </source>
</evidence>
<feature type="compositionally biased region" description="Basic and acidic residues" evidence="5">
    <location>
        <begin position="137"/>
        <end position="150"/>
    </location>
</feature>
<comment type="subcellular location">
    <subcellularLocation>
        <location evidence="1">Membrane</location>
    </subcellularLocation>
</comment>
<feature type="non-terminal residue" evidence="8">
    <location>
        <position position="1685"/>
    </location>
</feature>
<dbReference type="SMART" id="SM00801">
    <property type="entry name" value="dDENN"/>
    <property type="match status" value="1"/>
</dbReference>
<feature type="domain" description="Ig-like" evidence="7">
    <location>
        <begin position="1036"/>
        <end position="1136"/>
    </location>
</feature>
<comment type="caution">
    <text evidence="8">The sequence shown here is derived from an EMBL/GenBank/DDBJ whole genome shotgun (WGS) entry which is preliminary data.</text>
</comment>
<dbReference type="Proteomes" id="UP000886611">
    <property type="component" value="Unassembled WGS sequence"/>
</dbReference>
<dbReference type="InterPro" id="IPR005113">
    <property type="entry name" value="uDENN_dom"/>
</dbReference>
<keyword evidence="9" id="KW-1185">Reference proteome</keyword>
<dbReference type="Pfam" id="PF02141">
    <property type="entry name" value="DENN"/>
    <property type="match status" value="1"/>
</dbReference>
<dbReference type="Gene3D" id="3.40.50.11500">
    <property type="match status" value="1"/>
</dbReference>
<dbReference type="CDD" id="cd05716">
    <property type="entry name" value="IgV_pIgR_like"/>
    <property type="match status" value="2"/>
</dbReference>
<dbReference type="SMART" id="SM00800">
    <property type="entry name" value="uDENN"/>
    <property type="match status" value="1"/>
</dbReference>
<evidence type="ECO:0000256" key="3">
    <source>
        <dbReference type="ARBA" id="ARBA00022692"/>
    </source>
</evidence>
<keyword evidence="2" id="KW-0344">Guanine-nucleotide releasing factor</keyword>
<feature type="region of interest" description="Disordered" evidence="5">
    <location>
        <begin position="212"/>
        <end position="232"/>
    </location>
</feature>
<gene>
    <name evidence="8" type="primary">Dennd2c</name>
    <name evidence="8" type="ORF">GTO96_0015725</name>
</gene>
<dbReference type="InterPro" id="IPR007110">
    <property type="entry name" value="Ig-like_dom"/>
</dbReference>
<feature type="domain" description="UDENN" evidence="6">
    <location>
        <begin position="497"/>
        <end position="895"/>
    </location>
</feature>
<dbReference type="GO" id="GO:0004888">
    <property type="term" value="F:transmembrane signaling receptor activity"/>
    <property type="evidence" value="ECO:0007669"/>
    <property type="project" value="TreeGrafter"/>
</dbReference>
<evidence type="ECO:0000313" key="8">
    <source>
        <dbReference type="EMBL" id="KAG2468561.1"/>
    </source>
</evidence>
<proteinExistence type="predicted"/>
<dbReference type="InterPro" id="IPR043153">
    <property type="entry name" value="DENN_C"/>
</dbReference>
<dbReference type="InterPro" id="IPR013783">
    <property type="entry name" value="Ig-like_fold"/>
</dbReference>
<dbReference type="InterPro" id="IPR003598">
    <property type="entry name" value="Ig_sub2"/>
</dbReference>
<dbReference type="PANTHER" id="PTHR11860:SF118">
    <property type="entry name" value="CMRF35-LIKE MOLECULE 3-RELATED"/>
    <property type="match status" value="1"/>
</dbReference>
<feature type="non-terminal residue" evidence="8">
    <location>
        <position position="1"/>
    </location>
</feature>
<dbReference type="GO" id="GO:0005886">
    <property type="term" value="C:plasma membrane"/>
    <property type="evidence" value="ECO:0007669"/>
    <property type="project" value="TreeGrafter"/>
</dbReference>
<dbReference type="InterPro" id="IPR037516">
    <property type="entry name" value="Tripartite_DENN"/>
</dbReference>
<keyword evidence="3" id="KW-0812">Transmembrane</keyword>
<dbReference type="SMART" id="SM00409">
    <property type="entry name" value="IG"/>
    <property type="match status" value="7"/>
</dbReference>
<dbReference type="Pfam" id="PF03455">
    <property type="entry name" value="dDENN"/>
    <property type="match status" value="1"/>
</dbReference>
<dbReference type="EMBL" id="JAATIS010000485">
    <property type="protein sequence ID" value="KAG2468561.1"/>
    <property type="molecule type" value="Genomic_DNA"/>
</dbReference>
<sequence length="1685" mass="191408">MGTAVPWYSPSSGRAQSRHPGINIKLKISQWEGRTQQPGPSRHALLSRTLSDGSEGSCSKTGLTKAKSLGLDFREEWKEHSVHQKQHRKNSCSTDYTSAKAFEKLECEDKVENGGWATDLGKSFPPGNFYTSRGFWRRMEDTPRNKKNGELGESEESGEPAKTPQEEPAINPVPKPQRTFKYAGDHGPQGRGLRTDDYVLGSSHATARRGVDQKFPLPSYPPPSLPDGIARGRTNRKSFEFEDAEKLRVLESKSQLEALECGHSGLYHTLSEDNIYEDIVYPAKENPYEDVKLSTFCMLKANASPWKTSLGVQGLPPKLPPKPTNLSRQTPVVKRAHELRRGHHDVTTLPPARPPPPVLSGVDCMKNSPAADVNVKHRKGRRFVKKIDEIFEAKRGKKRVKIQAPSGPDTSSSREDASGTESDPEDRAKGKTPNSLTGFTILYFLLYLTPLLTVQVGLAIQGTARRSVYVQSTLRRNPRYQTLERDLWELQEKQLFELFVVVSLRRQSTCNVYKPEITQQFPNKFEKSTRQSRDAEERLRAIPKFCFPDPQDWCPCTELISETFSFVLTGEDGSRWFGYCRKILPSGKGMRLPEVHCIISRMGCFSLFSKILEEVELRREVSTALVYPFMRSVMEAPFPAPGRTIVVKSFLPGSGNKVLELCRPVDSRLEHVDFQSLFQCLDVSRLLQVFASLLLERRVIFIADKLSTLSRCAHAAIALLYPFTWQHTYIPVLPASMIDITCSPTPFLIGVLSCALLELEKLPLEEVLIVHLDEGRFIQQISDEDCILPSKLQAALQQILEEREQILAQETALQEGSSPNLSGLISEAFVRFFVELVGHYSLHMAPGDAGQRTLQRDAFRKAHTSRGARQFLQLFMETQMFAGFIHDRELRREGVKGLFELRAAEHLETRPEPESSGVNKFLKGLVSGLTSHAEVIEVQGVEGENVKIDCKYPKGFENYEKYLTDVRYKRNNALIRAKKPNTLVTEGRYTMYDNTATRVFTITIKEAQMSDAKTYWCAVERTFRDDYTEVKLTVRPGVKSYTGQEGGSVKIECRYPEGFENYEKYLTDVRYKQNNALIRANKHNALVTEGRYSLYDNTLERVFTVTIKELQMSDAGTYWCAVERTLNDDYTEVKLTVQPGVTSHAEVIEVHGDEGGSVKIDCRYPQGFENYEKYLTDIRYKRKNALIRANKHNTLVTEGRYSLYDNTSVRVFTIAIKELQMSDNRTYWCAVERTLGDDYTEVRLIVHPGVPHIQKVIRVHGEEGKSLKIDCRYQEGFEQYKKYLTSAGRVINDTVIKTEYGNTLVTSGRYSLYDNTSARVYTVTIRELRMNDAGTYKCAVDRQQTDDFIRVTLSIHPVLGVTSYAEWIEAHGEEGGSVKIDCRYPQGFGNYQKYLTDNKWKLHNALIRSTKPNTLVTDGRYSLYDDTSARVLTVTIKNLQMSDAGTYWCAVERTLNDDYTEIRLTVQAGVTSSEKHIRVSGTAGGSVKIDCRYKNGYENSEKYLIDATRKLNNVLIRAKKPNTLVTDGRYSLYDNTSARVFTVSIKELQKSDAKTYWCAVEKTLSEDYAEVRLTVHSELTTSDEVIRARGTEGGIVKINCKYPEGFENYEKYLTEVRYKRNNALIRANKPNTLVTWGRYSLYDNTAARVFTITINELRHSDAGTYWCAVERTMNDDYTEVKLTVH</sequence>
<dbReference type="InterPro" id="IPR013106">
    <property type="entry name" value="Ig_V-set"/>
</dbReference>
<accession>A0A8X7XHU9</accession>
<dbReference type="InterPro" id="IPR036179">
    <property type="entry name" value="Ig-like_dom_sf"/>
</dbReference>
<dbReference type="SMART" id="SM00406">
    <property type="entry name" value="IGv"/>
    <property type="match status" value="6"/>
</dbReference>
<dbReference type="PROSITE" id="PS50835">
    <property type="entry name" value="IG_LIKE"/>
    <property type="match status" value="5"/>
</dbReference>
<feature type="domain" description="Ig-like" evidence="7">
    <location>
        <begin position="1251"/>
        <end position="1354"/>
    </location>
</feature>
<evidence type="ECO:0000259" key="7">
    <source>
        <dbReference type="PROSITE" id="PS50835"/>
    </source>
</evidence>
<dbReference type="PROSITE" id="PS50211">
    <property type="entry name" value="DENN"/>
    <property type="match status" value="1"/>
</dbReference>
<evidence type="ECO:0000313" key="9">
    <source>
        <dbReference type="Proteomes" id="UP000886611"/>
    </source>
</evidence>
<dbReference type="Pfam" id="PF03456">
    <property type="entry name" value="uDENN"/>
    <property type="match status" value="1"/>
</dbReference>
<dbReference type="InterPro" id="IPR050671">
    <property type="entry name" value="CD300_family_receptors"/>
</dbReference>
<feature type="region of interest" description="Disordered" evidence="5">
    <location>
        <begin position="1"/>
        <end position="21"/>
    </location>
</feature>
<feature type="domain" description="Ig-like" evidence="7">
    <location>
        <begin position="1592"/>
        <end position="1683"/>
    </location>
</feature>
<reference evidence="8 9" key="1">
    <citation type="journal article" date="2021" name="Cell">
        <title>Tracing the genetic footprints of vertebrate landing in non-teleost ray-finned fishes.</title>
        <authorList>
            <person name="Bi X."/>
            <person name="Wang K."/>
            <person name="Yang L."/>
            <person name="Pan H."/>
            <person name="Jiang H."/>
            <person name="Wei Q."/>
            <person name="Fang M."/>
            <person name="Yu H."/>
            <person name="Zhu C."/>
            <person name="Cai Y."/>
            <person name="He Y."/>
            <person name="Gan X."/>
            <person name="Zeng H."/>
            <person name="Yu D."/>
            <person name="Zhu Y."/>
            <person name="Jiang H."/>
            <person name="Qiu Q."/>
            <person name="Yang H."/>
            <person name="Zhang Y.E."/>
            <person name="Wang W."/>
            <person name="Zhu M."/>
            <person name="He S."/>
            <person name="Zhang G."/>
        </authorList>
    </citation>
    <scope>NUCLEOTIDE SEQUENCE [LARGE SCALE GENOMIC DNA]</scope>
    <source>
        <strain evidence="8">Bchr_013</strain>
    </source>
</reference>
<dbReference type="Gene3D" id="3.30.450.200">
    <property type="match status" value="1"/>
</dbReference>
<evidence type="ECO:0000256" key="5">
    <source>
        <dbReference type="SAM" id="MobiDB-lite"/>
    </source>
</evidence>
<dbReference type="GO" id="GO:0005085">
    <property type="term" value="F:guanyl-nucleotide exchange factor activity"/>
    <property type="evidence" value="ECO:0007669"/>
    <property type="project" value="UniProtKB-KW"/>
</dbReference>
<name>A0A8X7XHU9_POLSE</name>
<keyword evidence="4" id="KW-0472">Membrane</keyword>
<protein>
    <submittedName>
        <fullName evidence="8">DEN2C protein</fullName>
    </submittedName>
</protein>
<dbReference type="InterPro" id="IPR005112">
    <property type="entry name" value="dDENN_dom"/>
</dbReference>
<dbReference type="Pfam" id="PF07686">
    <property type="entry name" value="V-set"/>
    <property type="match status" value="7"/>
</dbReference>
<dbReference type="SUPFAM" id="SSF48726">
    <property type="entry name" value="Immunoglobulin"/>
    <property type="match status" value="7"/>
</dbReference>
<feature type="region of interest" description="Disordered" evidence="5">
    <location>
        <begin position="312"/>
        <end position="331"/>
    </location>
</feature>
<dbReference type="SMART" id="SM00408">
    <property type="entry name" value="IGc2"/>
    <property type="match status" value="4"/>
</dbReference>
<feature type="domain" description="Ig-like" evidence="7">
    <location>
        <begin position="913"/>
        <end position="1033"/>
    </location>
</feature>
<evidence type="ECO:0000259" key="6">
    <source>
        <dbReference type="PROSITE" id="PS50211"/>
    </source>
</evidence>
<feature type="region of interest" description="Disordered" evidence="5">
    <location>
        <begin position="397"/>
        <end position="432"/>
    </location>
</feature>
<dbReference type="InterPro" id="IPR003599">
    <property type="entry name" value="Ig_sub"/>
</dbReference>
<organism evidence="8 9">
    <name type="scientific">Polypterus senegalus</name>
    <name type="common">Senegal bichir</name>
    <dbReference type="NCBI Taxonomy" id="55291"/>
    <lineage>
        <taxon>Eukaryota</taxon>
        <taxon>Metazoa</taxon>
        <taxon>Chordata</taxon>
        <taxon>Craniata</taxon>
        <taxon>Vertebrata</taxon>
        <taxon>Euteleostomi</taxon>
        <taxon>Actinopterygii</taxon>
        <taxon>Polypteriformes</taxon>
        <taxon>Polypteridae</taxon>
        <taxon>Polypterus</taxon>
    </lineage>
</organism>
<feature type="region of interest" description="Disordered" evidence="5">
    <location>
        <begin position="131"/>
        <end position="193"/>
    </location>
</feature>